<organism evidence="5 6">
    <name type="scientific">Cryptolaemus montrouzieri</name>
    <dbReference type="NCBI Taxonomy" id="559131"/>
    <lineage>
        <taxon>Eukaryota</taxon>
        <taxon>Metazoa</taxon>
        <taxon>Ecdysozoa</taxon>
        <taxon>Arthropoda</taxon>
        <taxon>Hexapoda</taxon>
        <taxon>Insecta</taxon>
        <taxon>Pterygota</taxon>
        <taxon>Neoptera</taxon>
        <taxon>Endopterygota</taxon>
        <taxon>Coleoptera</taxon>
        <taxon>Polyphaga</taxon>
        <taxon>Cucujiformia</taxon>
        <taxon>Coccinelloidea</taxon>
        <taxon>Coccinellidae</taxon>
        <taxon>Scymninae</taxon>
        <taxon>Scymnini</taxon>
        <taxon>Cryptolaemus</taxon>
    </lineage>
</organism>
<keyword evidence="1 2" id="KW-0175">Coiled coil</keyword>
<feature type="region of interest" description="Disordered" evidence="3">
    <location>
        <begin position="106"/>
        <end position="130"/>
    </location>
</feature>
<evidence type="ECO:0000256" key="3">
    <source>
        <dbReference type="SAM" id="MobiDB-lite"/>
    </source>
</evidence>
<accession>A0ABD2NEU8</accession>
<sequence length="548" mass="64602">MSNYQISKSSLLSLKAEILRKQEEVKGKIRVNEKKKVPLVIKNKGVEKRNERDTIEDLDALEQSRIALEKKAKLYEKLSKSKVIDDNPASFQNRFLVRFNDKNKDEPLVNESNCSEDEDLSQDYDDPSDSNEKWVEYVDCLGRTRTCLKKDLQYFQSRDKDYKRNELNQEEPEVIDEVSEVKDSDENLELLSDDMRRDLLRQQWEKEENELRDKDNIHYQDVLFSEARTHGVGYYAFSKDEEMRRRQQASLQKLREESQREQKKCQDLKIMREQQLAARVKAAKMRKRARLGLPVEDEEEEEPEIGPSIPEATQEPEISEDDALKERLLEEARRNHIRPWDIGKEKVNEFYEYTQTEWVEKKRKERNDEFAPPSAYRRDFQAVQPELEVPKSEGSLRFTTKKTEKINQQFVNPYKNINEDMQDPFNEETRTFNPYQPAMSRRNKRKFQDETAQNITPDFSIPNQTFNENVTCRASTVESDEVSQKDNSVEDIYKAEAHTSTGKVKIHSEEKTPQNIQASIEAGLKFLRKQAEKKGSIRDHENDDMFAL</sequence>
<reference evidence="5 6" key="1">
    <citation type="journal article" date="2021" name="BMC Biol.">
        <title>Horizontally acquired antibacterial genes associated with adaptive radiation of ladybird beetles.</title>
        <authorList>
            <person name="Li H.S."/>
            <person name="Tang X.F."/>
            <person name="Huang Y.H."/>
            <person name="Xu Z.Y."/>
            <person name="Chen M.L."/>
            <person name="Du X.Y."/>
            <person name="Qiu B.Y."/>
            <person name="Chen P.T."/>
            <person name="Zhang W."/>
            <person name="Slipinski A."/>
            <person name="Escalona H.E."/>
            <person name="Waterhouse R.M."/>
            <person name="Zwick A."/>
            <person name="Pang H."/>
        </authorList>
    </citation>
    <scope>NUCLEOTIDE SEQUENCE [LARGE SCALE GENOMIC DNA]</scope>
    <source>
        <strain evidence="5">SYSU2018</strain>
    </source>
</reference>
<dbReference type="Pfam" id="PF13300">
    <property type="entry name" value="DUF4078"/>
    <property type="match status" value="1"/>
</dbReference>
<dbReference type="InterPro" id="IPR057464">
    <property type="entry name" value="CCDC174_GRSR"/>
</dbReference>
<feature type="compositionally biased region" description="Acidic residues" evidence="3">
    <location>
        <begin position="114"/>
        <end position="129"/>
    </location>
</feature>
<dbReference type="EMBL" id="JABFTP020000103">
    <property type="protein sequence ID" value="KAL3277293.1"/>
    <property type="molecule type" value="Genomic_DNA"/>
</dbReference>
<dbReference type="PANTHER" id="PTHR15885:SF1">
    <property type="entry name" value="COILED-COIL DOMAIN-CONTAINING PROTEIN 174"/>
    <property type="match status" value="1"/>
</dbReference>
<feature type="coiled-coil region" evidence="2">
    <location>
        <begin position="237"/>
        <end position="271"/>
    </location>
</feature>
<protein>
    <recommendedName>
        <fullName evidence="4">CCDC174 alpha/beta GRSR domain-containing protein</fullName>
    </recommendedName>
</protein>
<dbReference type="Pfam" id="PF25449">
    <property type="entry name" value="CCDC174_GRSR"/>
    <property type="match status" value="1"/>
</dbReference>
<evidence type="ECO:0000313" key="5">
    <source>
        <dbReference type="EMBL" id="KAL3277293.1"/>
    </source>
</evidence>
<dbReference type="AlphaFoldDB" id="A0ABD2NEU8"/>
<keyword evidence="6" id="KW-1185">Reference proteome</keyword>
<gene>
    <name evidence="5" type="ORF">HHI36_012643</name>
</gene>
<feature type="region of interest" description="Disordered" evidence="3">
    <location>
        <begin position="291"/>
        <end position="327"/>
    </location>
</feature>
<dbReference type="Proteomes" id="UP001516400">
    <property type="component" value="Unassembled WGS sequence"/>
</dbReference>
<feature type="domain" description="CCDC174 alpha/beta GRSR" evidence="4">
    <location>
        <begin position="134"/>
        <end position="162"/>
    </location>
</feature>
<evidence type="ECO:0000256" key="2">
    <source>
        <dbReference type="SAM" id="Coils"/>
    </source>
</evidence>
<comment type="caution">
    <text evidence="5">The sequence shown here is derived from an EMBL/GenBank/DDBJ whole genome shotgun (WGS) entry which is preliminary data.</text>
</comment>
<dbReference type="InterPro" id="IPR025066">
    <property type="entry name" value="CCDC174-like"/>
</dbReference>
<proteinExistence type="predicted"/>
<evidence type="ECO:0000259" key="4">
    <source>
        <dbReference type="Pfam" id="PF25449"/>
    </source>
</evidence>
<evidence type="ECO:0000256" key="1">
    <source>
        <dbReference type="ARBA" id="ARBA00023054"/>
    </source>
</evidence>
<evidence type="ECO:0000313" key="6">
    <source>
        <dbReference type="Proteomes" id="UP001516400"/>
    </source>
</evidence>
<dbReference type="PANTHER" id="PTHR15885">
    <property type="entry name" value="COILED-COIL DOMAIN-CONTAINING PROTEIN 174"/>
    <property type="match status" value="1"/>
</dbReference>
<name>A0ABD2NEU8_9CUCU</name>
<feature type="compositionally biased region" description="Acidic residues" evidence="3">
    <location>
        <begin position="295"/>
        <end position="304"/>
    </location>
</feature>